<reference evidence="3 4" key="1">
    <citation type="submission" date="2015-12" db="EMBL/GenBank/DDBJ databases">
        <title>The genome of Folsomia candida.</title>
        <authorList>
            <person name="Faddeeva A."/>
            <person name="Derks M.F."/>
            <person name="Anvar Y."/>
            <person name="Smit S."/>
            <person name="Van Straalen N."/>
            <person name="Roelofs D."/>
        </authorList>
    </citation>
    <scope>NUCLEOTIDE SEQUENCE [LARGE SCALE GENOMIC DNA]</scope>
    <source>
        <strain evidence="3 4">VU population</strain>
        <tissue evidence="3">Whole body</tissue>
    </source>
</reference>
<dbReference type="Proteomes" id="UP000198287">
    <property type="component" value="Unassembled WGS sequence"/>
</dbReference>
<evidence type="ECO:0000256" key="2">
    <source>
        <dbReference type="SAM" id="Phobius"/>
    </source>
</evidence>
<keyword evidence="2" id="KW-0812">Transmembrane</keyword>
<proteinExistence type="predicted"/>
<organism evidence="3 4">
    <name type="scientific">Folsomia candida</name>
    <name type="common">Springtail</name>
    <dbReference type="NCBI Taxonomy" id="158441"/>
    <lineage>
        <taxon>Eukaryota</taxon>
        <taxon>Metazoa</taxon>
        <taxon>Ecdysozoa</taxon>
        <taxon>Arthropoda</taxon>
        <taxon>Hexapoda</taxon>
        <taxon>Collembola</taxon>
        <taxon>Entomobryomorpha</taxon>
        <taxon>Isotomoidea</taxon>
        <taxon>Isotomidae</taxon>
        <taxon>Proisotominae</taxon>
        <taxon>Folsomia</taxon>
    </lineage>
</organism>
<feature type="compositionally biased region" description="Low complexity" evidence="1">
    <location>
        <begin position="253"/>
        <end position="271"/>
    </location>
</feature>
<feature type="compositionally biased region" description="Basic and acidic residues" evidence="1">
    <location>
        <begin position="71"/>
        <end position="88"/>
    </location>
</feature>
<dbReference type="EMBL" id="LNIX01000004">
    <property type="protein sequence ID" value="OXA56135.1"/>
    <property type="molecule type" value="Genomic_DNA"/>
</dbReference>
<feature type="compositionally biased region" description="Low complexity" evidence="1">
    <location>
        <begin position="160"/>
        <end position="172"/>
    </location>
</feature>
<accession>A0A226EEY7</accession>
<evidence type="ECO:0000256" key="1">
    <source>
        <dbReference type="SAM" id="MobiDB-lite"/>
    </source>
</evidence>
<feature type="region of interest" description="Disordered" evidence="1">
    <location>
        <begin position="248"/>
        <end position="271"/>
    </location>
</feature>
<dbReference type="AlphaFoldDB" id="A0A226EEY7"/>
<name>A0A226EEY7_FOLCA</name>
<feature type="transmembrane region" description="Helical" evidence="2">
    <location>
        <begin position="12"/>
        <end position="37"/>
    </location>
</feature>
<gene>
    <name evidence="3" type="ORF">Fcan01_09259</name>
</gene>
<feature type="compositionally biased region" description="Polar residues" evidence="1">
    <location>
        <begin position="89"/>
        <end position="136"/>
    </location>
</feature>
<feature type="region of interest" description="Disordered" evidence="1">
    <location>
        <begin position="67"/>
        <end position="143"/>
    </location>
</feature>
<sequence>MGSRINRPDIAVYTLFGFCLACFLLVIGSILTFNLTFNSYSDDQHKQHPHSPQQFHHYPISSIQVENQQNHVEKKQPSQENGGQEKKMSPSSSQGSNNKQAGGESQSGQSPLLQEKNSQQQQRGNSSHNGNETPGGSSFADFPHVMEPQTEANENKIIVNSSSSHNGSSSNSDGALTPRGTRNNKGSVVLAVIGPSCLLMGFLLIVIIVVVALKYDCDHEPEPEIAFLRLRSELSLNFDPDKNNYELLRRVPTTSQGDQQQSSGTSRTNPA</sequence>
<feature type="transmembrane region" description="Helical" evidence="2">
    <location>
        <begin position="188"/>
        <end position="213"/>
    </location>
</feature>
<keyword evidence="2" id="KW-0472">Membrane</keyword>
<evidence type="ECO:0000313" key="4">
    <source>
        <dbReference type="Proteomes" id="UP000198287"/>
    </source>
</evidence>
<protein>
    <submittedName>
        <fullName evidence="3">Uncharacterized protein</fullName>
    </submittedName>
</protein>
<feature type="region of interest" description="Disordered" evidence="1">
    <location>
        <begin position="160"/>
        <end position="182"/>
    </location>
</feature>
<comment type="caution">
    <text evidence="3">The sequence shown here is derived from an EMBL/GenBank/DDBJ whole genome shotgun (WGS) entry which is preliminary data.</text>
</comment>
<evidence type="ECO:0000313" key="3">
    <source>
        <dbReference type="EMBL" id="OXA56135.1"/>
    </source>
</evidence>
<keyword evidence="4" id="KW-1185">Reference proteome</keyword>
<keyword evidence="2" id="KW-1133">Transmembrane helix</keyword>